<evidence type="ECO:0000256" key="2">
    <source>
        <dbReference type="ARBA" id="ARBA00022448"/>
    </source>
</evidence>
<keyword evidence="6" id="KW-0479">Metal-binding</keyword>
<feature type="transmembrane region" description="Helical" evidence="7">
    <location>
        <begin position="493"/>
        <end position="514"/>
    </location>
</feature>
<keyword evidence="4 7" id="KW-1133">Transmembrane helix</keyword>
<feature type="transmembrane region" description="Helical" evidence="7">
    <location>
        <begin position="237"/>
        <end position="262"/>
    </location>
</feature>
<feature type="binding site" evidence="6">
    <location>
        <position position="46"/>
    </location>
    <ligand>
        <name>Na(+)</name>
        <dbReference type="ChEBI" id="CHEBI:29101"/>
        <label>1</label>
    </ligand>
</feature>
<organism evidence="8 9">
    <name type="scientific">Paragonimus skrjabini miyazakii</name>
    <dbReference type="NCBI Taxonomy" id="59628"/>
    <lineage>
        <taxon>Eukaryota</taxon>
        <taxon>Metazoa</taxon>
        <taxon>Spiralia</taxon>
        <taxon>Lophotrochozoa</taxon>
        <taxon>Platyhelminthes</taxon>
        <taxon>Trematoda</taxon>
        <taxon>Digenea</taxon>
        <taxon>Plagiorchiida</taxon>
        <taxon>Troglotremata</taxon>
        <taxon>Troglotrematidae</taxon>
        <taxon>Paragonimus</taxon>
    </lineage>
</organism>
<keyword evidence="5 7" id="KW-0472">Membrane</keyword>
<protein>
    <recommendedName>
        <fullName evidence="10">Sodium-dependent transporter</fullName>
    </recommendedName>
</protein>
<feature type="transmembrane region" description="Helical" evidence="7">
    <location>
        <begin position="108"/>
        <end position="138"/>
    </location>
</feature>
<feature type="transmembrane region" description="Helical" evidence="7">
    <location>
        <begin position="383"/>
        <end position="403"/>
    </location>
</feature>
<evidence type="ECO:0000256" key="1">
    <source>
        <dbReference type="ARBA" id="ARBA00004141"/>
    </source>
</evidence>
<comment type="caution">
    <text evidence="8">The sequence shown here is derived from an EMBL/GenBank/DDBJ whole genome shotgun (WGS) entry which is preliminary data.</text>
</comment>
<keyword evidence="2" id="KW-0813">Transport</keyword>
<reference evidence="8" key="1">
    <citation type="submission" date="2019-07" db="EMBL/GenBank/DDBJ databases">
        <title>Annotation for the trematode Paragonimus miyazaki's.</title>
        <authorList>
            <person name="Choi Y.-J."/>
        </authorList>
    </citation>
    <scope>NUCLEOTIDE SEQUENCE</scope>
    <source>
        <strain evidence="8">Japan</strain>
    </source>
</reference>
<dbReference type="GO" id="GO:0046872">
    <property type="term" value="F:metal ion binding"/>
    <property type="evidence" value="ECO:0007669"/>
    <property type="project" value="UniProtKB-KW"/>
</dbReference>
<dbReference type="AlphaFoldDB" id="A0A8S9YLT0"/>
<dbReference type="InterPro" id="IPR000175">
    <property type="entry name" value="Na/ntran_symport"/>
</dbReference>
<feature type="binding site" evidence="6">
    <location>
        <position position="359"/>
    </location>
    <ligand>
        <name>Na(+)</name>
        <dbReference type="ChEBI" id="CHEBI:29101"/>
        <label>1</label>
    </ligand>
</feature>
<evidence type="ECO:0000256" key="4">
    <source>
        <dbReference type="ARBA" id="ARBA00022989"/>
    </source>
</evidence>
<gene>
    <name evidence="8" type="ORF">EG68_07151</name>
</gene>
<comment type="subcellular location">
    <subcellularLocation>
        <location evidence="1">Membrane</location>
        <topology evidence="1">Multi-pass membrane protein</topology>
    </subcellularLocation>
</comment>
<dbReference type="PANTHER" id="PTHR42948:SF1">
    <property type="entry name" value="TRANSPORTER"/>
    <property type="match status" value="1"/>
</dbReference>
<keyword evidence="3 7" id="KW-0812">Transmembrane</keyword>
<accession>A0A8S9YLT0</accession>
<evidence type="ECO:0000256" key="7">
    <source>
        <dbReference type="SAM" id="Phobius"/>
    </source>
</evidence>
<feature type="transmembrane region" description="Helical" evidence="7">
    <location>
        <begin position="68"/>
        <end position="88"/>
    </location>
</feature>
<feature type="transmembrane region" description="Helical" evidence="7">
    <location>
        <begin position="164"/>
        <end position="183"/>
    </location>
</feature>
<dbReference type="Proteomes" id="UP000822476">
    <property type="component" value="Unassembled WGS sequence"/>
</dbReference>
<dbReference type="SUPFAM" id="SSF161070">
    <property type="entry name" value="SNF-like"/>
    <property type="match status" value="1"/>
</dbReference>
<evidence type="ECO:0000256" key="6">
    <source>
        <dbReference type="PIRSR" id="PIRSR600175-1"/>
    </source>
</evidence>
<dbReference type="EMBL" id="JTDE01003647">
    <property type="protein sequence ID" value="KAF7255815.1"/>
    <property type="molecule type" value="Genomic_DNA"/>
</dbReference>
<feature type="binding site" evidence="6">
    <location>
        <position position="280"/>
    </location>
    <ligand>
        <name>Na(+)</name>
        <dbReference type="ChEBI" id="CHEBI:29101"/>
        <label>1</label>
    </ligand>
</feature>
<evidence type="ECO:0000313" key="8">
    <source>
        <dbReference type="EMBL" id="KAF7255815.1"/>
    </source>
</evidence>
<dbReference type="PRINTS" id="PR00176">
    <property type="entry name" value="NANEUSMPORT"/>
</dbReference>
<keyword evidence="6" id="KW-0915">Sodium</keyword>
<feature type="binding site" evidence="6">
    <location>
        <position position="42"/>
    </location>
    <ligand>
        <name>Na(+)</name>
        <dbReference type="ChEBI" id="CHEBI:29101"/>
        <label>1</label>
    </ligand>
</feature>
<feature type="transmembrane region" description="Helical" evidence="7">
    <location>
        <begin position="343"/>
        <end position="371"/>
    </location>
</feature>
<keyword evidence="9" id="KW-1185">Reference proteome</keyword>
<feature type="transmembrane region" description="Helical" evidence="7">
    <location>
        <begin position="30"/>
        <end position="48"/>
    </location>
</feature>
<feature type="transmembrane region" description="Helical" evidence="7">
    <location>
        <begin position="274"/>
        <end position="300"/>
    </location>
</feature>
<proteinExistence type="predicted"/>
<dbReference type="PROSITE" id="PS50267">
    <property type="entry name" value="NA_NEUROTRAN_SYMP_3"/>
    <property type="match status" value="1"/>
</dbReference>
<feature type="transmembrane region" description="Helical" evidence="7">
    <location>
        <begin position="195"/>
        <end position="217"/>
    </location>
</feature>
<evidence type="ECO:0000256" key="5">
    <source>
        <dbReference type="ARBA" id="ARBA00023136"/>
    </source>
</evidence>
<feature type="binding site" evidence="6">
    <location>
        <position position="41"/>
    </location>
    <ligand>
        <name>Na(+)</name>
        <dbReference type="ChEBI" id="CHEBI:29101"/>
        <label>1</label>
    </ligand>
</feature>
<feature type="transmembrane region" description="Helical" evidence="7">
    <location>
        <begin position="409"/>
        <end position="429"/>
    </location>
</feature>
<dbReference type="OrthoDB" id="6581954at2759"/>
<feature type="transmembrane region" description="Helical" evidence="7">
    <location>
        <begin position="450"/>
        <end position="473"/>
    </location>
</feature>
<dbReference type="Pfam" id="PF00209">
    <property type="entry name" value="SNF"/>
    <property type="match status" value="2"/>
</dbReference>
<dbReference type="GO" id="GO:0016020">
    <property type="term" value="C:membrane"/>
    <property type="evidence" value="ECO:0007669"/>
    <property type="project" value="UniProtKB-SubCell"/>
</dbReference>
<dbReference type="InterPro" id="IPR037272">
    <property type="entry name" value="SNS_sf"/>
</dbReference>
<evidence type="ECO:0000313" key="9">
    <source>
        <dbReference type="Proteomes" id="UP000822476"/>
    </source>
</evidence>
<name>A0A8S9YLT0_9TREM</name>
<evidence type="ECO:0000256" key="3">
    <source>
        <dbReference type="ARBA" id="ARBA00022692"/>
    </source>
</evidence>
<feature type="binding site" evidence="6">
    <location>
        <position position="39"/>
    </location>
    <ligand>
        <name>Na(+)</name>
        <dbReference type="ChEBI" id="CHEBI:29101"/>
        <label>1</label>
    </ligand>
</feature>
<dbReference type="PANTHER" id="PTHR42948">
    <property type="entry name" value="TRANSPORTER"/>
    <property type="match status" value="1"/>
</dbReference>
<sequence>MFASNCKEDSNISGIEIRVADQDRSMFKSALGTALSCLGSAVGTGNIWRFPRILASQSYSKGSLTFYVAWMLLLFFWSIPLILVEYAVGRFTQNSPLPAFCKFMGKYFVWVGGWLTAAVFLISAYYPVIIGWCLYYLFISCTASELPESEEAGMALFTGFTKDSYWPVFCQILAVALTGAFSFGGIHLVEKANTILVPLLLLILVFTFGWSMTREYADVGIQFLFTPTWSSFAQPDLWIAAAGQNAFDTGAGMSVLLVYATYMDRSVGIVRYSVLIPVINNIVSLYASFTIFSTVFSTLIQTDGTITRSAILKIMQDSGPGSTGLTFTWIPVLFSRVGILGRVLSVLFFLCLTFAGISSLLATLQACVLVLKEIGVSHRISVAVSLIALVACGIPSAISLDILKNQDNTWGNALVISGVLLAVLVISYNPMRFRRIIINEYGTDDWPAPIFWIPIITVIVPALCIFLITWWIYEYIKKSEVWYALSLDSVTCTLLEWLILLVLLLAANFFVIWYKGDLYLKTRKLGSDPYDPSTYEEWDAVKIDDLRLRTYDEMSTTTTVARKF</sequence>
<evidence type="ECO:0008006" key="10">
    <source>
        <dbReference type="Google" id="ProtNLM"/>
    </source>
</evidence>